<keyword evidence="3" id="KW-1185">Reference proteome</keyword>
<gene>
    <name evidence="1" type="ordered locus">MTR_3g462640</name>
</gene>
<dbReference type="EMBL" id="CM001219">
    <property type="protein sequence ID" value="KEH34174.1"/>
    <property type="molecule type" value="Genomic_DNA"/>
</dbReference>
<reference evidence="1 3" key="1">
    <citation type="journal article" date="2011" name="Nature">
        <title>The Medicago genome provides insight into the evolution of rhizobial symbioses.</title>
        <authorList>
            <person name="Young N.D."/>
            <person name="Debelle F."/>
            <person name="Oldroyd G.E."/>
            <person name="Geurts R."/>
            <person name="Cannon S.B."/>
            <person name="Udvardi M.K."/>
            <person name="Benedito V.A."/>
            <person name="Mayer K.F."/>
            <person name="Gouzy J."/>
            <person name="Schoof H."/>
            <person name="Van de Peer Y."/>
            <person name="Proost S."/>
            <person name="Cook D.R."/>
            <person name="Meyers B.C."/>
            <person name="Spannagl M."/>
            <person name="Cheung F."/>
            <person name="De Mita S."/>
            <person name="Krishnakumar V."/>
            <person name="Gundlach H."/>
            <person name="Zhou S."/>
            <person name="Mudge J."/>
            <person name="Bharti A.K."/>
            <person name="Murray J.D."/>
            <person name="Naoumkina M.A."/>
            <person name="Rosen B."/>
            <person name="Silverstein K.A."/>
            <person name="Tang H."/>
            <person name="Rombauts S."/>
            <person name="Zhao P.X."/>
            <person name="Zhou P."/>
            <person name="Barbe V."/>
            <person name="Bardou P."/>
            <person name="Bechner M."/>
            <person name="Bellec A."/>
            <person name="Berger A."/>
            <person name="Berges H."/>
            <person name="Bidwell S."/>
            <person name="Bisseling T."/>
            <person name="Choisne N."/>
            <person name="Couloux A."/>
            <person name="Denny R."/>
            <person name="Deshpande S."/>
            <person name="Dai X."/>
            <person name="Doyle J.J."/>
            <person name="Dudez A.M."/>
            <person name="Farmer A.D."/>
            <person name="Fouteau S."/>
            <person name="Franken C."/>
            <person name="Gibelin C."/>
            <person name="Gish J."/>
            <person name="Goldstein S."/>
            <person name="Gonzalez A.J."/>
            <person name="Green P.J."/>
            <person name="Hallab A."/>
            <person name="Hartog M."/>
            <person name="Hua A."/>
            <person name="Humphray S.J."/>
            <person name="Jeong D.H."/>
            <person name="Jing Y."/>
            <person name="Jocker A."/>
            <person name="Kenton S.M."/>
            <person name="Kim D.J."/>
            <person name="Klee K."/>
            <person name="Lai H."/>
            <person name="Lang C."/>
            <person name="Lin S."/>
            <person name="Macmil S.L."/>
            <person name="Magdelenat G."/>
            <person name="Matthews L."/>
            <person name="McCorrison J."/>
            <person name="Monaghan E.L."/>
            <person name="Mun J.H."/>
            <person name="Najar F.Z."/>
            <person name="Nicholson C."/>
            <person name="Noirot C."/>
            <person name="O'Bleness M."/>
            <person name="Paule C.R."/>
            <person name="Poulain J."/>
            <person name="Prion F."/>
            <person name="Qin B."/>
            <person name="Qu C."/>
            <person name="Retzel E.F."/>
            <person name="Riddle C."/>
            <person name="Sallet E."/>
            <person name="Samain S."/>
            <person name="Samson N."/>
            <person name="Sanders I."/>
            <person name="Saurat O."/>
            <person name="Scarpelli C."/>
            <person name="Schiex T."/>
            <person name="Segurens B."/>
            <person name="Severin A.J."/>
            <person name="Sherrier D.J."/>
            <person name="Shi R."/>
            <person name="Sims S."/>
            <person name="Singer S.R."/>
            <person name="Sinharoy S."/>
            <person name="Sterck L."/>
            <person name="Viollet A."/>
            <person name="Wang B.B."/>
            <person name="Wang K."/>
            <person name="Wang M."/>
            <person name="Wang X."/>
            <person name="Warfsmann J."/>
            <person name="Weissenbach J."/>
            <person name="White D.D."/>
            <person name="White J.D."/>
            <person name="Wiley G.B."/>
            <person name="Wincker P."/>
            <person name="Xing Y."/>
            <person name="Yang L."/>
            <person name="Yao Z."/>
            <person name="Ying F."/>
            <person name="Zhai J."/>
            <person name="Zhou L."/>
            <person name="Zuber A."/>
            <person name="Denarie J."/>
            <person name="Dixon R.A."/>
            <person name="May G.D."/>
            <person name="Schwartz D.C."/>
            <person name="Rogers J."/>
            <person name="Quetier F."/>
            <person name="Town C.D."/>
            <person name="Roe B.A."/>
        </authorList>
    </citation>
    <scope>NUCLEOTIDE SEQUENCE [LARGE SCALE GENOMIC DNA]</scope>
    <source>
        <strain evidence="1">A17</strain>
        <strain evidence="2 3">cv. Jemalong A17</strain>
    </source>
</reference>
<accession>A0A072UWF3</accession>
<reference evidence="2" key="3">
    <citation type="submission" date="2015-04" db="UniProtKB">
        <authorList>
            <consortium name="EnsemblPlants"/>
        </authorList>
    </citation>
    <scope>IDENTIFICATION</scope>
    <source>
        <strain evidence="2">cv. Jemalong A17</strain>
    </source>
</reference>
<proteinExistence type="predicted"/>
<dbReference type="EnsemblPlants" id="KEH34174">
    <property type="protein sequence ID" value="KEH34174"/>
    <property type="gene ID" value="MTR_3g462640"/>
</dbReference>
<evidence type="ECO:0000313" key="2">
    <source>
        <dbReference type="EnsemblPlants" id="KEH34174"/>
    </source>
</evidence>
<reference evidence="1 3" key="2">
    <citation type="journal article" date="2014" name="BMC Genomics">
        <title>An improved genome release (version Mt4.0) for the model legume Medicago truncatula.</title>
        <authorList>
            <person name="Tang H."/>
            <person name="Krishnakumar V."/>
            <person name="Bidwell S."/>
            <person name="Rosen B."/>
            <person name="Chan A."/>
            <person name="Zhou S."/>
            <person name="Gentzbittel L."/>
            <person name="Childs K.L."/>
            <person name="Yandell M."/>
            <person name="Gundlach H."/>
            <person name="Mayer K.F."/>
            <person name="Schwartz D.C."/>
            <person name="Town C.D."/>
        </authorList>
    </citation>
    <scope>GENOME REANNOTATION</scope>
    <source>
        <strain evidence="1">A17</strain>
        <strain evidence="2 3">cv. Jemalong A17</strain>
    </source>
</reference>
<dbReference type="HOGENOM" id="CLU_2064963_0_0_1"/>
<evidence type="ECO:0000313" key="3">
    <source>
        <dbReference type="Proteomes" id="UP000002051"/>
    </source>
</evidence>
<protein>
    <submittedName>
        <fullName evidence="1 2">Uncharacterized protein</fullName>
    </submittedName>
</protein>
<organism evidence="1 3">
    <name type="scientific">Medicago truncatula</name>
    <name type="common">Barrel medic</name>
    <name type="synonym">Medicago tribuloides</name>
    <dbReference type="NCBI Taxonomy" id="3880"/>
    <lineage>
        <taxon>Eukaryota</taxon>
        <taxon>Viridiplantae</taxon>
        <taxon>Streptophyta</taxon>
        <taxon>Embryophyta</taxon>
        <taxon>Tracheophyta</taxon>
        <taxon>Spermatophyta</taxon>
        <taxon>Magnoliopsida</taxon>
        <taxon>eudicotyledons</taxon>
        <taxon>Gunneridae</taxon>
        <taxon>Pentapetalae</taxon>
        <taxon>rosids</taxon>
        <taxon>fabids</taxon>
        <taxon>Fabales</taxon>
        <taxon>Fabaceae</taxon>
        <taxon>Papilionoideae</taxon>
        <taxon>50 kb inversion clade</taxon>
        <taxon>NPAAA clade</taxon>
        <taxon>Hologalegina</taxon>
        <taxon>IRL clade</taxon>
        <taxon>Trifolieae</taxon>
        <taxon>Medicago</taxon>
    </lineage>
</organism>
<evidence type="ECO:0000313" key="1">
    <source>
        <dbReference type="EMBL" id="KEH34174.1"/>
    </source>
</evidence>
<dbReference type="Proteomes" id="UP000002051">
    <property type="component" value="Chromosome 3"/>
</dbReference>
<dbReference type="AlphaFoldDB" id="A0A072UWF3"/>
<name>A0A072UWF3_MEDTR</name>
<sequence length="119" mass="14050">MVQNGRPMFLCISLPFSLFEPFFEALAKTRSSDFEKDGTTYFIHHRERHRSESERETGYFGSQPFIHVNERNILEVQELQIDFADDSDIRPKETHELVSRRTCGENDIGYIKQDQKSYL</sequence>